<reference evidence="12" key="1">
    <citation type="journal article" date="2019" name="Int. J. Syst. Evol. Microbiol.">
        <title>The Global Catalogue of Microorganisms (GCM) 10K type strain sequencing project: providing services to taxonomists for standard genome sequencing and annotation.</title>
        <authorList>
            <consortium name="The Broad Institute Genomics Platform"/>
            <consortium name="The Broad Institute Genome Sequencing Center for Infectious Disease"/>
            <person name="Wu L."/>
            <person name="Ma J."/>
        </authorList>
    </citation>
    <scope>NUCLEOTIDE SEQUENCE [LARGE SCALE GENOMIC DNA]</scope>
    <source>
        <strain evidence="12">CGMCC 4.7237</strain>
    </source>
</reference>
<feature type="transmembrane region" description="Helical" evidence="8">
    <location>
        <begin position="33"/>
        <end position="52"/>
    </location>
</feature>
<evidence type="ECO:0000256" key="6">
    <source>
        <dbReference type="ARBA" id="ARBA00023136"/>
    </source>
</evidence>
<accession>A0ABV8HFV8</accession>
<dbReference type="PANTHER" id="PTHR43394">
    <property type="entry name" value="ATP-DEPENDENT PERMEASE MDL1, MITOCHONDRIAL"/>
    <property type="match status" value="1"/>
</dbReference>
<feature type="transmembrane region" description="Helical" evidence="8">
    <location>
        <begin position="173"/>
        <end position="193"/>
    </location>
</feature>
<dbReference type="SUPFAM" id="SSF90123">
    <property type="entry name" value="ABC transporter transmembrane region"/>
    <property type="match status" value="1"/>
</dbReference>
<dbReference type="InterPro" id="IPR003439">
    <property type="entry name" value="ABC_transporter-like_ATP-bd"/>
</dbReference>
<proteinExistence type="predicted"/>
<evidence type="ECO:0000313" key="12">
    <source>
        <dbReference type="Proteomes" id="UP001595765"/>
    </source>
</evidence>
<dbReference type="PANTHER" id="PTHR43394:SF1">
    <property type="entry name" value="ATP-BINDING CASSETTE SUB-FAMILY B MEMBER 10, MITOCHONDRIAL"/>
    <property type="match status" value="1"/>
</dbReference>
<dbReference type="CDD" id="cd18543">
    <property type="entry name" value="ABC_6TM_Rv0194_D1_like"/>
    <property type="match status" value="1"/>
</dbReference>
<dbReference type="EMBL" id="JBHSBB010000005">
    <property type="protein sequence ID" value="MFC4030810.1"/>
    <property type="molecule type" value="Genomic_DNA"/>
</dbReference>
<keyword evidence="2 8" id="KW-0812">Transmembrane</keyword>
<evidence type="ECO:0000259" key="9">
    <source>
        <dbReference type="PROSITE" id="PS50893"/>
    </source>
</evidence>
<name>A0ABV8HFV8_9ACTN</name>
<evidence type="ECO:0000256" key="2">
    <source>
        <dbReference type="ARBA" id="ARBA00022692"/>
    </source>
</evidence>
<dbReference type="InterPro" id="IPR036640">
    <property type="entry name" value="ABC1_TM_sf"/>
</dbReference>
<dbReference type="Pfam" id="PF00005">
    <property type="entry name" value="ABC_tran"/>
    <property type="match status" value="1"/>
</dbReference>
<dbReference type="Proteomes" id="UP001595765">
    <property type="component" value="Unassembled WGS sequence"/>
</dbReference>
<keyword evidence="3" id="KW-0547">Nucleotide-binding</keyword>
<feature type="domain" description="ABC transmembrane type-1" evidence="10">
    <location>
        <begin position="36"/>
        <end position="318"/>
    </location>
</feature>
<organism evidence="11 12">
    <name type="scientific">Streptomyces polygonati</name>
    <dbReference type="NCBI Taxonomy" id="1617087"/>
    <lineage>
        <taxon>Bacteria</taxon>
        <taxon>Bacillati</taxon>
        <taxon>Actinomycetota</taxon>
        <taxon>Actinomycetes</taxon>
        <taxon>Kitasatosporales</taxon>
        <taxon>Streptomycetaceae</taxon>
        <taxon>Streptomyces</taxon>
    </lineage>
</organism>
<feature type="transmembrane region" description="Helical" evidence="8">
    <location>
        <begin position="259"/>
        <end position="281"/>
    </location>
</feature>
<evidence type="ECO:0000256" key="8">
    <source>
        <dbReference type="SAM" id="Phobius"/>
    </source>
</evidence>
<comment type="subcellular location">
    <subcellularLocation>
        <location evidence="1">Cell membrane</location>
        <topology evidence="1">Multi-pass membrane protein</topology>
    </subcellularLocation>
</comment>
<dbReference type="RefSeq" id="WP_386426445.1">
    <property type="nucleotide sequence ID" value="NZ_JBHSBB010000005.1"/>
</dbReference>
<comment type="caution">
    <text evidence="11">The sequence shown here is derived from an EMBL/GenBank/DDBJ whole genome shotgun (WGS) entry which is preliminary data.</text>
</comment>
<feature type="transmembrane region" description="Helical" evidence="8">
    <location>
        <begin position="145"/>
        <end position="167"/>
    </location>
</feature>
<gene>
    <name evidence="11" type="ORF">ACFO3J_04925</name>
</gene>
<dbReference type="InterPro" id="IPR039421">
    <property type="entry name" value="Type_1_exporter"/>
</dbReference>
<feature type="transmembrane region" description="Helical" evidence="8">
    <location>
        <begin position="72"/>
        <end position="92"/>
    </location>
</feature>
<evidence type="ECO:0000259" key="10">
    <source>
        <dbReference type="PROSITE" id="PS50929"/>
    </source>
</evidence>
<dbReference type="PROSITE" id="PS00211">
    <property type="entry name" value="ABC_TRANSPORTER_1"/>
    <property type="match status" value="1"/>
</dbReference>
<dbReference type="InterPro" id="IPR027417">
    <property type="entry name" value="P-loop_NTPase"/>
</dbReference>
<evidence type="ECO:0000256" key="4">
    <source>
        <dbReference type="ARBA" id="ARBA00022840"/>
    </source>
</evidence>
<evidence type="ECO:0000256" key="5">
    <source>
        <dbReference type="ARBA" id="ARBA00022989"/>
    </source>
</evidence>
<dbReference type="PROSITE" id="PS50929">
    <property type="entry name" value="ABC_TM1F"/>
    <property type="match status" value="1"/>
</dbReference>
<protein>
    <submittedName>
        <fullName evidence="11">ABC transporter ATP-binding protein</fullName>
    </submittedName>
</protein>
<feature type="domain" description="ABC transporter" evidence="9">
    <location>
        <begin position="349"/>
        <end position="588"/>
    </location>
</feature>
<keyword evidence="5 8" id="KW-1133">Transmembrane helix</keyword>
<keyword evidence="4 11" id="KW-0067">ATP-binding</keyword>
<sequence length="640" mass="68384">MPATTPDAAPDVPPHSSLRSLLRLWPYVRPLRVLLAVSAVVAVVASLMSLLIPLVLKWMVDGPVQHHDPGGVWLGGGLVLLLGLLEAVLFGVRRWLVARPLAGVEARMRADLYRHLQRLPVDFHDRWASGQLLSRATMDLQILRMFLAFPLVFLVVNTATVVIGFAILFAQSWLLGLVLLTPAVPLVVLCSYFESRYALASRRSQDQAGDLATLVEESVLGIRIVKAFGRHRSQARAFRGKTRDLWHTEMRKARLLSDLWAVIMTLPELAIGASLLVGVLQVSDGKLSAGTLVAFLSTALALRWPVESIGFLLAMSNEAATAADRYFEAMDAPEAETSGQDTPPVADGVRLEGVRFRYPDAPDDSPELLAGVDLHIRPGETMALVGATGSGKTTLTALLPRLHRATGGRITLDGADIAELPVARLRELVAVAFEEPTLFSATVRENVEMGAGPDGASEQDVRRALAVAQCDFVAGLPEGLDTQVGEQGLSLSGGQRQRLALARAVVGKPRFLVLDDPLSALDVHTEALVEAALRDVLRETTALVVAHRPSTVLLADRVALLTGGRIAAVGTHPELLRDNAEYRHLMSGEEEATGAAPPSAPRSPHGAPAEAAGEAPGRDAAGLPAADTDTAPALQRSDAR</sequence>
<dbReference type="Gene3D" id="3.40.50.300">
    <property type="entry name" value="P-loop containing nucleotide triphosphate hydrolases"/>
    <property type="match status" value="1"/>
</dbReference>
<dbReference type="InterPro" id="IPR011527">
    <property type="entry name" value="ABC1_TM_dom"/>
</dbReference>
<evidence type="ECO:0000256" key="3">
    <source>
        <dbReference type="ARBA" id="ARBA00022741"/>
    </source>
</evidence>
<evidence type="ECO:0000313" key="11">
    <source>
        <dbReference type="EMBL" id="MFC4030810.1"/>
    </source>
</evidence>
<dbReference type="Pfam" id="PF00664">
    <property type="entry name" value="ABC_membrane"/>
    <property type="match status" value="1"/>
</dbReference>
<dbReference type="GO" id="GO:0005524">
    <property type="term" value="F:ATP binding"/>
    <property type="evidence" value="ECO:0007669"/>
    <property type="project" value="UniProtKB-KW"/>
</dbReference>
<dbReference type="InterPro" id="IPR003593">
    <property type="entry name" value="AAA+_ATPase"/>
</dbReference>
<feature type="compositionally biased region" description="Low complexity" evidence="7">
    <location>
        <begin position="606"/>
        <end position="622"/>
    </location>
</feature>
<dbReference type="SMART" id="SM00382">
    <property type="entry name" value="AAA"/>
    <property type="match status" value="1"/>
</dbReference>
<dbReference type="SUPFAM" id="SSF52540">
    <property type="entry name" value="P-loop containing nucleoside triphosphate hydrolases"/>
    <property type="match status" value="1"/>
</dbReference>
<dbReference type="InterPro" id="IPR017871">
    <property type="entry name" value="ABC_transporter-like_CS"/>
</dbReference>
<dbReference type="PROSITE" id="PS50893">
    <property type="entry name" value="ABC_TRANSPORTER_2"/>
    <property type="match status" value="1"/>
</dbReference>
<feature type="region of interest" description="Disordered" evidence="7">
    <location>
        <begin position="588"/>
        <end position="640"/>
    </location>
</feature>
<keyword evidence="6 8" id="KW-0472">Membrane</keyword>
<evidence type="ECO:0000256" key="7">
    <source>
        <dbReference type="SAM" id="MobiDB-lite"/>
    </source>
</evidence>
<dbReference type="Gene3D" id="1.20.1560.10">
    <property type="entry name" value="ABC transporter type 1, transmembrane domain"/>
    <property type="match status" value="1"/>
</dbReference>
<keyword evidence="12" id="KW-1185">Reference proteome</keyword>
<evidence type="ECO:0000256" key="1">
    <source>
        <dbReference type="ARBA" id="ARBA00004651"/>
    </source>
</evidence>